<protein>
    <submittedName>
        <fullName evidence="3">DUF434 domain-containing protein</fullName>
    </submittedName>
</protein>
<dbReference type="PANTHER" id="PTHR42252">
    <property type="entry name" value="DUF5616 DOMAIN-CONTAINING PROTEIN"/>
    <property type="match status" value="1"/>
</dbReference>
<feature type="domain" description="DUF434" evidence="1">
    <location>
        <begin position="24"/>
        <end position="79"/>
    </location>
</feature>
<name>A0AAX2ZHH0_9FIRM</name>
<dbReference type="KEGG" id="tem:JW646_00235"/>
<proteinExistence type="predicted"/>
<sequence length="236" mass="26988">MCKIVKRGHFPSDEKEFTDKHLDKLYKAGQDLYYLLNQGYNIKGASVFVGNHYLLSERQRLALSRAISSENNIKIRKEKEVKDNLENSIVNIDGFNTIITLEVALSNSLLIKCMDGTIRDLAGLRGTYRIIDKTELSIMKIGETLEKHKIKKANFYLDAPVSNSGNLKKKIEELLKNFDFEVEVMNINNVDSTLETLDNVISSDAIILDKCKSWININREILNKKIENNLCVDFNL</sequence>
<gene>
    <name evidence="3" type="ORF">JW646_00235</name>
</gene>
<dbReference type="EMBL" id="CP081135">
    <property type="protein sequence ID" value="UEL47915.1"/>
    <property type="molecule type" value="Genomic_DNA"/>
</dbReference>
<evidence type="ECO:0000259" key="1">
    <source>
        <dbReference type="Pfam" id="PF04256"/>
    </source>
</evidence>
<evidence type="ECO:0000259" key="2">
    <source>
        <dbReference type="Pfam" id="PF18481"/>
    </source>
</evidence>
<dbReference type="PANTHER" id="PTHR42252:SF1">
    <property type="entry name" value="DUF434 DOMAIN-CONTAINING PROTEIN"/>
    <property type="match status" value="1"/>
</dbReference>
<dbReference type="RefSeq" id="WP_148557682.1">
    <property type="nucleotide sequence ID" value="NZ_CP081135.1"/>
</dbReference>
<dbReference type="InterPro" id="IPR007368">
    <property type="entry name" value="DUF434"/>
</dbReference>
<dbReference type="InterPro" id="IPR041652">
    <property type="entry name" value="DUF5616"/>
</dbReference>
<dbReference type="Proteomes" id="UP001198983">
    <property type="component" value="Chromosome"/>
</dbReference>
<accession>A0AAX2ZHH0</accession>
<reference evidence="3 4" key="1">
    <citation type="journal article" date="2023" name="Int. J. Syst. Evol. Microbiol.">
        <title>Terrisporobacter hibernicus sp. nov., isolated from bovine faeces in Northern Ireland.</title>
        <authorList>
            <person name="Mitchell M."/>
            <person name="Nguyen S.V."/>
            <person name="Connor M."/>
            <person name="Fairley D.J."/>
            <person name="Donoghue O."/>
            <person name="Marshall H."/>
            <person name="Koolman L."/>
            <person name="McMullan G."/>
            <person name="Schaffer K.E."/>
            <person name="McGrath J.W."/>
            <person name="Fanning S."/>
        </authorList>
    </citation>
    <scope>NUCLEOTIDE SEQUENCE [LARGE SCALE GENOMIC DNA]</scope>
    <source>
        <strain evidence="3 4">MCA3</strain>
    </source>
</reference>
<dbReference type="Pfam" id="PF04256">
    <property type="entry name" value="DUF434"/>
    <property type="match status" value="1"/>
</dbReference>
<feature type="domain" description="DUF5616" evidence="2">
    <location>
        <begin position="83"/>
        <end position="219"/>
    </location>
</feature>
<dbReference type="AlphaFoldDB" id="A0AAX2ZHH0"/>
<evidence type="ECO:0000313" key="4">
    <source>
        <dbReference type="Proteomes" id="UP001198983"/>
    </source>
</evidence>
<dbReference type="Pfam" id="PF18481">
    <property type="entry name" value="DUF5616"/>
    <property type="match status" value="1"/>
</dbReference>
<evidence type="ECO:0000313" key="3">
    <source>
        <dbReference type="EMBL" id="UEL47915.1"/>
    </source>
</evidence>
<keyword evidence="4" id="KW-1185">Reference proteome</keyword>
<organism evidence="3 4">
    <name type="scientific">Terrisporobacter hibernicus</name>
    <dbReference type="NCBI Taxonomy" id="2813371"/>
    <lineage>
        <taxon>Bacteria</taxon>
        <taxon>Bacillati</taxon>
        <taxon>Bacillota</taxon>
        <taxon>Clostridia</taxon>
        <taxon>Peptostreptococcales</taxon>
        <taxon>Peptostreptococcaceae</taxon>
        <taxon>Terrisporobacter</taxon>
    </lineage>
</organism>